<proteinExistence type="predicted"/>
<dbReference type="CDD" id="cd07820">
    <property type="entry name" value="SRPBCC_3"/>
    <property type="match status" value="1"/>
</dbReference>
<accession>A0A512ATS7</accession>
<evidence type="ECO:0008006" key="3">
    <source>
        <dbReference type="Google" id="ProtNLM"/>
    </source>
</evidence>
<dbReference type="AlphaFoldDB" id="A0A512ATS7"/>
<comment type="caution">
    <text evidence="1">The sequence shown here is derived from an EMBL/GenBank/DDBJ whole genome shotgun (WGS) entry which is preliminary data.</text>
</comment>
<dbReference type="Gene3D" id="3.30.530.20">
    <property type="match status" value="1"/>
</dbReference>
<evidence type="ECO:0000313" key="1">
    <source>
        <dbReference type="EMBL" id="GEO03108.1"/>
    </source>
</evidence>
<organism evidence="1 2">
    <name type="scientific">Adhaeribacter aerolatus</name>
    <dbReference type="NCBI Taxonomy" id="670289"/>
    <lineage>
        <taxon>Bacteria</taxon>
        <taxon>Pseudomonadati</taxon>
        <taxon>Bacteroidota</taxon>
        <taxon>Cytophagia</taxon>
        <taxon>Cytophagales</taxon>
        <taxon>Hymenobacteraceae</taxon>
        <taxon>Adhaeribacter</taxon>
    </lineage>
</organism>
<reference evidence="1 2" key="1">
    <citation type="submission" date="2019-07" db="EMBL/GenBank/DDBJ databases">
        <title>Whole genome shotgun sequence of Adhaeribacter aerolatus NBRC 106133.</title>
        <authorList>
            <person name="Hosoyama A."/>
            <person name="Uohara A."/>
            <person name="Ohji S."/>
            <person name="Ichikawa N."/>
        </authorList>
    </citation>
    <scope>NUCLEOTIDE SEQUENCE [LARGE SCALE GENOMIC DNA]</scope>
    <source>
        <strain evidence="1 2">NBRC 106133</strain>
    </source>
</reference>
<dbReference type="SUPFAM" id="SSF55961">
    <property type="entry name" value="Bet v1-like"/>
    <property type="match status" value="1"/>
</dbReference>
<dbReference type="Proteomes" id="UP000321532">
    <property type="component" value="Unassembled WGS sequence"/>
</dbReference>
<dbReference type="EMBL" id="BJYS01000003">
    <property type="protein sequence ID" value="GEO03108.1"/>
    <property type="molecule type" value="Genomic_DNA"/>
</dbReference>
<name>A0A512ATS7_9BACT</name>
<dbReference type="RefSeq" id="WP_146895136.1">
    <property type="nucleotide sequence ID" value="NZ_BJYS01000003.1"/>
</dbReference>
<sequence>MPEINIRTFVKAPIQICFDLSRSIDLHQLSTQKTGEKAIAGRTTGLIELHETVTWRAKHFGVWQKLTSKITAFNYPFYFEDQMVSGAFKYFRHEHHFTPTENGTQMQDKFYFEAPFGLLGTLANKLFLEKYMLHLLEERNAVIKAYAESGNWRLFLSYPNEAN</sequence>
<gene>
    <name evidence="1" type="ORF">AAE02nite_07720</name>
</gene>
<evidence type="ECO:0000313" key="2">
    <source>
        <dbReference type="Proteomes" id="UP000321532"/>
    </source>
</evidence>
<dbReference type="InterPro" id="IPR023393">
    <property type="entry name" value="START-like_dom_sf"/>
</dbReference>
<keyword evidence="2" id="KW-1185">Reference proteome</keyword>
<protein>
    <recommendedName>
        <fullName evidence="3">Cell division protein</fullName>
    </recommendedName>
</protein>
<dbReference type="OrthoDB" id="9801773at2"/>